<evidence type="ECO:0000256" key="1">
    <source>
        <dbReference type="SAM" id="MobiDB-lite"/>
    </source>
</evidence>
<protein>
    <submittedName>
        <fullName evidence="2">Uncharacterized protein</fullName>
    </submittedName>
</protein>
<comment type="caution">
    <text evidence="2">The sequence shown here is derived from an EMBL/GenBank/DDBJ whole genome shotgun (WGS) entry which is preliminary data.</text>
</comment>
<organism evidence="2 3">
    <name type="scientific">Multifurca ochricompacta</name>
    <dbReference type="NCBI Taxonomy" id="376703"/>
    <lineage>
        <taxon>Eukaryota</taxon>
        <taxon>Fungi</taxon>
        <taxon>Dikarya</taxon>
        <taxon>Basidiomycota</taxon>
        <taxon>Agaricomycotina</taxon>
        <taxon>Agaricomycetes</taxon>
        <taxon>Russulales</taxon>
        <taxon>Russulaceae</taxon>
        <taxon>Multifurca</taxon>
    </lineage>
</organism>
<gene>
    <name evidence="2" type="ORF">B0F90DRAFT_1669995</name>
</gene>
<reference evidence="2" key="1">
    <citation type="journal article" date="2022" name="New Phytol.">
        <title>Evolutionary transition to the ectomycorrhizal habit in the genomes of a hyperdiverse lineage of mushroom-forming fungi.</title>
        <authorList>
            <person name="Looney B."/>
            <person name="Miyauchi S."/>
            <person name="Morin E."/>
            <person name="Drula E."/>
            <person name="Courty P.E."/>
            <person name="Kohler A."/>
            <person name="Kuo A."/>
            <person name="LaButti K."/>
            <person name="Pangilinan J."/>
            <person name="Lipzen A."/>
            <person name="Riley R."/>
            <person name="Andreopoulos W."/>
            <person name="He G."/>
            <person name="Johnson J."/>
            <person name="Nolan M."/>
            <person name="Tritt A."/>
            <person name="Barry K.W."/>
            <person name="Grigoriev I.V."/>
            <person name="Nagy L.G."/>
            <person name="Hibbett D."/>
            <person name="Henrissat B."/>
            <person name="Matheny P.B."/>
            <person name="Labbe J."/>
            <person name="Martin F.M."/>
        </authorList>
    </citation>
    <scope>NUCLEOTIDE SEQUENCE</scope>
    <source>
        <strain evidence="2">BPL690</strain>
    </source>
</reference>
<sequence>MNGGDIFIATGVARCAGTTSLNQLTISSDVKKTERLLVIIQCRHFGCRHREIATKQHKSGYRSSGSPKEQEWSGLQLEPVYLLVLVLNASRATTCLSLHRGPRFPDSQNNKGAAEQLPTYVWIRLKTVHKLLSRVSPGDLRSVCNRSSSTFVAGPRSAFLPNRFRDLFSGSVIPTEGRIACRNENRQLRKAFGSQTTLFASHNFELLLYHSSQRLDPTSPKAGSQFRALIKIPSTGAAIKHNKPPTTTKEPEGQRGVCSNHRNRRK</sequence>
<name>A0AAD4QL64_9AGAM</name>
<accession>A0AAD4QL64</accession>
<proteinExistence type="predicted"/>
<feature type="region of interest" description="Disordered" evidence="1">
    <location>
        <begin position="233"/>
        <end position="266"/>
    </location>
</feature>
<evidence type="ECO:0000313" key="3">
    <source>
        <dbReference type="Proteomes" id="UP001203297"/>
    </source>
</evidence>
<evidence type="ECO:0000313" key="2">
    <source>
        <dbReference type="EMBL" id="KAI0295864.1"/>
    </source>
</evidence>
<dbReference type="AlphaFoldDB" id="A0AAD4QL64"/>
<keyword evidence="3" id="KW-1185">Reference proteome</keyword>
<dbReference type="EMBL" id="WTXG01000054">
    <property type="protein sequence ID" value="KAI0295864.1"/>
    <property type="molecule type" value="Genomic_DNA"/>
</dbReference>
<dbReference type="Proteomes" id="UP001203297">
    <property type="component" value="Unassembled WGS sequence"/>
</dbReference>